<sequence>MYFDEAFLSLIGISKISLIFVSFRLNLGDTFLGSQYRVKFLYNLENFESNPYLNLNISKTLLPGQNLNTLLESSLNSLQLVGGHISAGAPILFSIFLQSQIASHTSAGALLFNQLLLIGCPCEVEPDAMLESAISILTDLSQIQVKCPFNYGVIDGLIMLLNQMLTQGEQMIADQFLDTNLWDLLWQRIGTFLKPENDENTDLNFDWTFMSPNGYLYLLQLSARMLTMSSQNCIAMILKDDYVMFDALGYILSDRFLASIKQYYDPKNGLNSIESFNQHSRHGSIILSNRTHDDLDSSGSTLSDINENYGDYLVGEFIINICQIICFPFAIDSSEETCVKNHKCNKIKMDIPMGLITRLILTDDDLLQLMVNQMLNSVEMTDFFSTMLYSKNSSESLIGDIYTIFSHLSRKSEDIVASLIQILGGQENFKVLVKSLNGNLVVKSKCCNMIGNMMKFNDLFYEVLKKERQIFDCLIKCCQLEEINVRKSACYALGNSVYHSDLLYTNLEDKLAVLIKLLSDSLAKTRIHSTESR</sequence>
<dbReference type="EMBL" id="REGN01001528">
    <property type="protein sequence ID" value="RNA34071.1"/>
    <property type="molecule type" value="Genomic_DNA"/>
</dbReference>
<dbReference type="GO" id="GO:0005737">
    <property type="term" value="C:cytoplasm"/>
    <property type="evidence" value="ECO:0007669"/>
    <property type="project" value="UniProtKB-ARBA"/>
</dbReference>
<keyword evidence="10" id="KW-1185">Reference proteome</keyword>
<keyword evidence="4" id="KW-0547">Nucleotide-binding</keyword>
<dbReference type="EC" id="2.7.11.1" evidence="1"/>
<dbReference type="GO" id="GO:0007224">
    <property type="term" value="P:smoothened signaling pathway"/>
    <property type="evidence" value="ECO:0007669"/>
    <property type="project" value="TreeGrafter"/>
</dbReference>
<keyword evidence="5 9" id="KW-0418">Kinase</keyword>
<dbReference type="SUPFAM" id="SSF48371">
    <property type="entry name" value="ARM repeat"/>
    <property type="match status" value="1"/>
</dbReference>
<evidence type="ECO:0000256" key="5">
    <source>
        <dbReference type="ARBA" id="ARBA00022777"/>
    </source>
</evidence>
<protein>
    <recommendedName>
        <fullName evidence="1">non-specific serine/threonine protein kinase</fullName>
        <ecNumber evidence="1">2.7.11.1</ecNumber>
    </recommendedName>
</protein>
<gene>
    <name evidence="9" type="ORF">BpHYR1_044054</name>
</gene>
<dbReference type="Proteomes" id="UP000276133">
    <property type="component" value="Unassembled WGS sequence"/>
</dbReference>
<dbReference type="GO" id="GO:0005524">
    <property type="term" value="F:ATP binding"/>
    <property type="evidence" value="ECO:0007669"/>
    <property type="project" value="UniProtKB-KW"/>
</dbReference>
<comment type="catalytic activity">
    <reaction evidence="8">
        <text>L-seryl-[protein] + ATP = O-phospho-L-seryl-[protein] + ADP + H(+)</text>
        <dbReference type="Rhea" id="RHEA:17989"/>
        <dbReference type="Rhea" id="RHEA-COMP:9863"/>
        <dbReference type="Rhea" id="RHEA-COMP:11604"/>
        <dbReference type="ChEBI" id="CHEBI:15378"/>
        <dbReference type="ChEBI" id="CHEBI:29999"/>
        <dbReference type="ChEBI" id="CHEBI:30616"/>
        <dbReference type="ChEBI" id="CHEBI:83421"/>
        <dbReference type="ChEBI" id="CHEBI:456216"/>
        <dbReference type="EC" id="2.7.11.1"/>
    </reaction>
</comment>
<dbReference type="STRING" id="10195.A0A3M7SE59"/>
<evidence type="ECO:0000256" key="4">
    <source>
        <dbReference type="ARBA" id="ARBA00022741"/>
    </source>
</evidence>
<evidence type="ECO:0000313" key="10">
    <source>
        <dbReference type="Proteomes" id="UP000276133"/>
    </source>
</evidence>
<dbReference type="OrthoDB" id="266718at2759"/>
<comment type="catalytic activity">
    <reaction evidence="7">
        <text>L-threonyl-[protein] + ATP = O-phospho-L-threonyl-[protein] + ADP + H(+)</text>
        <dbReference type="Rhea" id="RHEA:46608"/>
        <dbReference type="Rhea" id="RHEA-COMP:11060"/>
        <dbReference type="Rhea" id="RHEA-COMP:11605"/>
        <dbReference type="ChEBI" id="CHEBI:15378"/>
        <dbReference type="ChEBI" id="CHEBI:30013"/>
        <dbReference type="ChEBI" id="CHEBI:30616"/>
        <dbReference type="ChEBI" id="CHEBI:61977"/>
        <dbReference type="ChEBI" id="CHEBI:456216"/>
        <dbReference type="EC" id="2.7.11.1"/>
    </reaction>
</comment>
<dbReference type="AlphaFoldDB" id="A0A3M7SE59"/>
<reference evidence="9 10" key="1">
    <citation type="journal article" date="2018" name="Sci. Rep.">
        <title>Genomic signatures of local adaptation to the degree of environmental predictability in rotifers.</title>
        <authorList>
            <person name="Franch-Gras L."/>
            <person name="Hahn C."/>
            <person name="Garcia-Roger E.M."/>
            <person name="Carmona M.J."/>
            <person name="Serra M."/>
            <person name="Gomez A."/>
        </authorList>
    </citation>
    <scope>NUCLEOTIDE SEQUENCE [LARGE SCALE GENOMIC DNA]</scope>
    <source>
        <strain evidence="9">HYR1</strain>
    </source>
</reference>
<dbReference type="GO" id="GO:0004674">
    <property type="term" value="F:protein serine/threonine kinase activity"/>
    <property type="evidence" value="ECO:0007669"/>
    <property type="project" value="UniProtKB-KW"/>
</dbReference>
<accession>A0A3M7SE59</accession>
<dbReference type="Gene3D" id="1.25.10.10">
    <property type="entry name" value="Leucine-rich Repeat Variant"/>
    <property type="match status" value="1"/>
</dbReference>
<evidence type="ECO:0000256" key="2">
    <source>
        <dbReference type="ARBA" id="ARBA00022527"/>
    </source>
</evidence>
<keyword evidence="2" id="KW-0723">Serine/threonine-protein kinase</keyword>
<evidence type="ECO:0000256" key="6">
    <source>
        <dbReference type="ARBA" id="ARBA00022840"/>
    </source>
</evidence>
<evidence type="ECO:0000256" key="8">
    <source>
        <dbReference type="ARBA" id="ARBA00048679"/>
    </source>
</evidence>
<keyword evidence="3" id="KW-0808">Transferase</keyword>
<comment type="caution">
    <text evidence="9">The sequence shown here is derived from an EMBL/GenBank/DDBJ whole genome shotgun (WGS) entry which is preliminary data.</text>
</comment>
<dbReference type="PANTHER" id="PTHR22983">
    <property type="entry name" value="PROTEIN KINASE RELATED"/>
    <property type="match status" value="1"/>
</dbReference>
<evidence type="ECO:0000256" key="1">
    <source>
        <dbReference type="ARBA" id="ARBA00012513"/>
    </source>
</evidence>
<dbReference type="PANTHER" id="PTHR22983:SF6">
    <property type="entry name" value="SERINE_THREONINE-PROTEIN KINASE 36"/>
    <property type="match status" value="1"/>
</dbReference>
<evidence type="ECO:0000256" key="3">
    <source>
        <dbReference type="ARBA" id="ARBA00022679"/>
    </source>
</evidence>
<organism evidence="9 10">
    <name type="scientific">Brachionus plicatilis</name>
    <name type="common">Marine rotifer</name>
    <name type="synonym">Brachionus muelleri</name>
    <dbReference type="NCBI Taxonomy" id="10195"/>
    <lineage>
        <taxon>Eukaryota</taxon>
        <taxon>Metazoa</taxon>
        <taxon>Spiralia</taxon>
        <taxon>Gnathifera</taxon>
        <taxon>Rotifera</taxon>
        <taxon>Eurotatoria</taxon>
        <taxon>Monogononta</taxon>
        <taxon>Pseudotrocha</taxon>
        <taxon>Ploima</taxon>
        <taxon>Brachionidae</taxon>
        <taxon>Brachionus</taxon>
    </lineage>
</organism>
<name>A0A3M7SE59_BRAPC</name>
<evidence type="ECO:0000313" key="9">
    <source>
        <dbReference type="EMBL" id="RNA34071.1"/>
    </source>
</evidence>
<keyword evidence="6" id="KW-0067">ATP-binding</keyword>
<dbReference type="InterPro" id="IPR016024">
    <property type="entry name" value="ARM-type_fold"/>
</dbReference>
<evidence type="ECO:0000256" key="7">
    <source>
        <dbReference type="ARBA" id="ARBA00047899"/>
    </source>
</evidence>
<proteinExistence type="predicted"/>
<dbReference type="InterPro" id="IPR011989">
    <property type="entry name" value="ARM-like"/>
</dbReference>